<dbReference type="InterPro" id="IPR003582">
    <property type="entry name" value="ShKT_dom"/>
</dbReference>
<dbReference type="Proteomes" id="UP000095282">
    <property type="component" value="Unplaced"/>
</dbReference>
<dbReference type="SMART" id="SM00254">
    <property type="entry name" value="ShKT"/>
    <property type="match status" value="1"/>
</dbReference>
<feature type="domain" description="ShKT" evidence="3">
    <location>
        <begin position="271"/>
        <end position="308"/>
    </location>
</feature>
<proteinExistence type="predicted"/>
<evidence type="ECO:0000256" key="1">
    <source>
        <dbReference type="PROSITE-ProRule" id="PRU01005"/>
    </source>
</evidence>
<sequence length="312" mass="34587">MNLVFRLMVYCFKLLISDDFIPTIDSTVRLDNTIPEPPSLPIELQFVRKTIEEPHPPASFPIAPPAAQVAPPSIRPPETFSTSTSTPSSVSTNTMSEQNKTTLIPYDDIQITVDIENVLAEPVDDLEEFQKADLLGKENFNDVKNLVKNKTMNTTDDYYITSSASTTNSTTTSTTPKSTTTTPLVTTTTELMTTGSQKKTCIHVKELKTVDDSVVVQAGVKMGKIEASVELGEEDDDEDNDDDSSEEEETTIRKVRDNKKPVVWKKFEMNCDEEVDDKGKICKLWAAGGLCGTHKPTMFLFCRRTCLCVGPN</sequence>
<organism evidence="4 5">
    <name type="scientific">Caenorhabditis tropicalis</name>
    <dbReference type="NCBI Taxonomy" id="1561998"/>
    <lineage>
        <taxon>Eukaryota</taxon>
        <taxon>Metazoa</taxon>
        <taxon>Ecdysozoa</taxon>
        <taxon>Nematoda</taxon>
        <taxon>Chromadorea</taxon>
        <taxon>Rhabditida</taxon>
        <taxon>Rhabditina</taxon>
        <taxon>Rhabditomorpha</taxon>
        <taxon>Rhabditoidea</taxon>
        <taxon>Rhabditidae</taxon>
        <taxon>Peloderinae</taxon>
        <taxon>Caenorhabditis</taxon>
    </lineage>
</organism>
<evidence type="ECO:0000313" key="5">
    <source>
        <dbReference type="WBParaSite" id="Csp11.Scaffold629.g15035.t1"/>
    </source>
</evidence>
<keyword evidence="4" id="KW-1185">Reference proteome</keyword>
<dbReference type="PROSITE" id="PS51670">
    <property type="entry name" value="SHKT"/>
    <property type="match status" value="1"/>
</dbReference>
<name>A0A1I7U5E8_9PELO</name>
<comment type="caution">
    <text evidence="1">Lacks conserved residue(s) required for the propagation of feature annotation.</text>
</comment>
<dbReference type="AlphaFoldDB" id="A0A1I7U5E8"/>
<dbReference type="eggNOG" id="ENOG502SD5X">
    <property type="taxonomic scope" value="Eukaryota"/>
</dbReference>
<evidence type="ECO:0000256" key="2">
    <source>
        <dbReference type="SAM" id="MobiDB-lite"/>
    </source>
</evidence>
<feature type="region of interest" description="Disordered" evidence="2">
    <location>
        <begin position="226"/>
        <end position="253"/>
    </location>
</feature>
<feature type="region of interest" description="Disordered" evidence="2">
    <location>
        <begin position="76"/>
        <end position="96"/>
    </location>
</feature>
<reference evidence="5" key="1">
    <citation type="submission" date="2016-11" db="UniProtKB">
        <authorList>
            <consortium name="WormBaseParasite"/>
        </authorList>
    </citation>
    <scope>IDENTIFICATION</scope>
</reference>
<protein>
    <submittedName>
        <fullName evidence="5">ShKT domain-containing protein</fullName>
    </submittedName>
</protein>
<dbReference type="WBParaSite" id="Csp11.Scaffold629.g15035.t1">
    <property type="protein sequence ID" value="Csp11.Scaffold629.g15035.t1"/>
    <property type="gene ID" value="Csp11.Scaffold629.g15035"/>
</dbReference>
<evidence type="ECO:0000313" key="4">
    <source>
        <dbReference type="Proteomes" id="UP000095282"/>
    </source>
</evidence>
<feature type="compositionally biased region" description="Low complexity" evidence="2">
    <location>
        <begin position="79"/>
        <end position="96"/>
    </location>
</feature>
<dbReference type="STRING" id="1561998.A0A1I7U5E8"/>
<feature type="compositionally biased region" description="Acidic residues" evidence="2">
    <location>
        <begin position="231"/>
        <end position="249"/>
    </location>
</feature>
<accession>A0A1I7U5E8</accession>
<evidence type="ECO:0000259" key="3">
    <source>
        <dbReference type="PROSITE" id="PS51670"/>
    </source>
</evidence>